<dbReference type="AlphaFoldDB" id="A0ABD4T8B1"/>
<name>A0ABD4T8B1_9CYAN</name>
<evidence type="ECO:0000313" key="2">
    <source>
        <dbReference type="Proteomes" id="UP000031561"/>
    </source>
</evidence>
<dbReference type="RefSeq" id="WP_166277169.1">
    <property type="nucleotide sequence ID" value="NZ_JTHE03000104.1"/>
</dbReference>
<dbReference type="Proteomes" id="UP000031561">
    <property type="component" value="Unassembled WGS sequence"/>
</dbReference>
<evidence type="ECO:0000313" key="1">
    <source>
        <dbReference type="EMBL" id="MCM1984821.1"/>
    </source>
</evidence>
<gene>
    <name evidence="1" type="ORF">QQ91_0018525</name>
</gene>
<sequence length="76" mass="8610">MQKTQIVHCPTCGSLAKRQLITIELASLPHREERPQCIRTECPHCDYLMVLCVCENQLTQVYAPITNLTRAVSSPQ</sequence>
<protein>
    <recommendedName>
        <fullName evidence="3">Replication restart DNA helicase PriA</fullName>
    </recommendedName>
</protein>
<dbReference type="EMBL" id="JTHE03000104">
    <property type="protein sequence ID" value="MCM1984821.1"/>
    <property type="molecule type" value="Genomic_DNA"/>
</dbReference>
<keyword evidence="2" id="KW-1185">Reference proteome</keyword>
<comment type="caution">
    <text evidence="1">The sequence shown here is derived from an EMBL/GenBank/DDBJ whole genome shotgun (WGS) entry which is preliminary data.</text>
</comment>
<proteinExistence type="predicted"/>
<reference evidence="1 2" key="1">
    <citation type="journal article" date="2015" name="Genome Announc.">
        <title>Draft Genome Sequence of Filamentous Marine Cyanobacterium Lyngbya confervoides Strain BDU141951.</title>
        <authorList>
            <person name="Chandrababunaidu M.M."/>
            <person name="Sen D."/>
            <person name="Tripathy S."/>
        </authorList>
    </citation>
    <scope>NUCLEOTIDE SEQUENCE [LARGE SCALE GENOMIC DNA]</scope>
    <source>
        <strain evidence="1 2">BDU141951</strain>
    </source>
</reference>
<accession>A0ABD4T8B1</accession>
<evidence type="ECO:0008006" key="3">
    <source>
        <dbReference type="Google" id="ProtNLM"/>
    </source>
</evidence>
<organism evidence="1 2">
    <name type="scientific">Lyngbya confervoides BDU141951</name>
    <dbReference type="NCBI Taxonomy" id="1574623"/>
    <lineage>
        <taxon>Bacteria</taxon>
        <taxon>Bacillati</taxon>
        <taxon>Cyanobacteriota</taxon>
        <taxon>Cyanophyceae</taxon>
        <taxon>Oscillatoriophycideae</taxon>
        <taxon>Oscillatoriales</taxon>
        <taxon>Microcoleaceae</taxon>
        <taxon>Lyngbya</taxon>
    </lineage>
</organism>